<feature type="domain" description="Type I restriction modification DNA specificity" evidence="4">
    <location>
        <begin position="2"/>
        <end position="96"/>
    </location>
</feature>
<reference evidence="5 6" key="1">
    <citation type="submission" date="2015-12" db="EMBL/GenBank/DDBJ databases">
        <title>Diversity of Burkholderia near neighbor genomes.</title>
        <authorList>
            <person name="Sahl J."/>
            <person name="Wagner D."/>
            <person name="Keim P."/>
        </authorList>
    </citation>
    <scope>NUCLEOTIDE SEQUENCE [LARGE SCALE GENOMIC DNA]</scope>
    <source>
        <strain evidence="5 6">BDU8</strain>
    </source>
</reference>
<dbReference type="GO" id="GO:0003677">
    <property type="term" value="F:DNA binding"/>
    <property type="evidence" value="ECO:0007669"/>
    <property type="project" value="UniProtKB-KW"/>
</dbReference>
<comment type="similarity">
    <text evidence="1">Belongs to the type-I restriction system S methylase family.</text>
</comment>
<gene>
    <name evidence="5" type="ORF">WS71_12320</name>
</gene>
<evidence type="ECO:0000256" key="1">
    <source>
        <dbReference type="ARBA" id="ARBA00010923"/>
    </source>
</evidence>
<evidence type="ECO:0000256" key="3">
    <source>
        <dbReference type="ARBA" id="ARBA00023125"/>
    </source>
</evidence>
<dbReference type="InterPro" id="IPR044946">
    <property type="entry name" value="Restrct_endonuc_typeI_TRD_sf"/>
</dbReference>
<evidence type="ECO:0000313" key="5">
    <source>
        <dbReference type="EMBL" id="AOJ08259.1"/>
    </source>
</evidence>
<protein>
    <recommendedName>
        <fullName evidence="4">Type I restriction modification DNA specificity domain-containing protein</fullName>
    </recommendedName>
</protein>
<proteinExistence type="inferred from homology"/>
<dbReference type="PANTHER" id="PTHR30408">
    <property type="entry name" value="TYPE-1 RESTRICTION ENZYME ECOKI SPECIFICITY PROTEIN"/>
    <property type="match status" value="1"/>
</dbReference>
<accession>A0A1B4FX54</accession>
<dbReference type="InterPro" id="IPR052021">
    <property type="entry name" value="Type-I_RS_S_subunit"/>
</dbReference>
<evidence type="ECO:0000256" key="2">
    <source>
        <dbReference type="ARBA" id="ARBA00022747"/>
    </source>
</evidence>
<name>A0A1B4FX54_9BURK</name>
<dbReference type="Pfam" id="PF01420">
    <property type="entry name" value="Methylase_S"/>
    <property type="match status" value="1"/>
</dbReference>
<dbReference type="REBASE" id="155229">
    <property type="entry name" value="S.BspBDU8ORF12325P"/>
</dbReference>
<dbReference type="InterPro" id="IPR000055">
    <property type="entry name" value="Restrct_endonuc_typeI_TRD"/>
</dbReference>
<dbReference type="GO" id="GO:0009307">
    <property type="term" value="P:DNA restriction-modification system"/>
    <property type="evidence" value="ECO:0007669"/>
    <property type="project" value="UniProtKB-KW"/>
</dbReference>
<evidence type="ECO:0000259" key="4">
    <source>
        <dbReference type="Pfam" id="PF01420"/>
    </source>
</evidence>
<dbReference type="Gene3D" id="3.90.220.20">
    <property type="entry name" value="DNA methylase specificity domains"/>
    <property type="match status" value="2"/>
</dbReference>
<dbReference type="Proteomes" id="UP000067711">
    <property type="component" value="Chromosome 1"/>
</dbReference>
<keyword evidence="2" id="KW-0680">Restriction system</keyword>
<sequence>MGVVSFIDRDYWALNTSLYVTDFRGNDVKFIYYLLSTVNFRQFDTGSAQASLNRNLVYPHHVKVPPSVVEQKAIAQTLSAIDGRIELLRKTNLTLEAIAQTLFKSWFVDYDPVRAKQEGRELEGVSVATGSLFPNEFAESELGLIPRGWSVGVLGDVLSLRVERTKPNAETRSLPYVPIESIGTRNPFLEEFKSGEFANSSLTLFRRGDILFGAMRPYFHKVCVAPFDGVTRTTVFVLSPVKDDVQAFSLFRAFEQSTVDFATQHSEGSTIPYAKWRGSFELMPIVVPPEPVQRAFNDVVSSHIQLANSNIKQILVLKELRDTLLPRLISGQLRLPEAEALVC</sequence>
<keyword evidence="3" id="KW-0238">DNA-binding</keyword>
<dbReference type="AlphaFoldDB" id="A0A1B4FX54"/>
<dbReference type="EMBL" id="CP013389">
    <property type="protein sequence ID" value="AOJ08259.1"/>
    <property type="molecule type" value="Genomic_DNA"/>
</dbReference>
<dbReference type="SUPFAM" id="SSF116734">
    <property type="entry name" value="DNA methylase specificity domain"/>
    <property type="match status" value="2"/>
</dbReference>
<dbReference type="PANTHER" id="PTHR30408:SF13">
    <property type="entry name" value="TYPE I RESTRICTION ENZYME HINDI SPECIFICITY SUBUNIT"/>
    <property type="match status" value="1"/>
</dbReference>
<organism evidence="5 6">
    <name type="scientific">Burkholderia mayonis</name>
    <dbReference type="NCBI Taxonomy" id="1385591"/>
    <lineage>
        <taxon>Bacteria</taxon>
        <taxon>Pseudomonadati</taxon>
        <taxon>Pseudomonadota</taxon>
        <taxon>Betaproteobacteria</taxon>
        <taxon>Burkholderiales</taxon>
        <taxon>Burkholderiaceae</taxon>
        <taxon>Burkholderia</taxon>
        <taxon>pseudomallei group</taxon>
    </lineage>
</organism>
<evidence type="ECO:0000313" key="6">
    <source>
        <dbReference type="Proteomes" id="UP000067711"/>
    </source>
</evidence>